<feature type="compositionally biased region" description="Basic and acidic residues" evidence="1">
    <location>
        <begin position="312"/>
        <end position="327"/>
    </location>
</feature>
<feature type="compositionally biased region" description="Acidic residues" evidence="1">
    <location>
        <begin position="301"/>
        <end position="311"/>
    </location>
</feature>
<feature type="compositionally biased region" description="Basic and acidic residues" evidence="1">
    <location>
        <begin position="536"/>
        <end position="551"/>
    </location>
</feature>
<feature type="region of interest" description="Disordered" evidence="1">
    <location>
        <begin position="82"/>
        <end position="129"/>
    </location>
</feature>
<evidence type="ECO:0000313" key="3">
    <source>
        <dbReference type="EMBL" id="KAG7477245.1"/>
    </source>
</evidence>
<dbReference type="InterPro" id="IPR026130">
    <property type="entry name" value="PPP1R26"/>
</dbReference>
<dbReference type="PANTHER" id="PTHR15724">
    <property type="entry name" value="PROTEIN PHOSPHATASE 1 REGULATORY SUBUNIT 26"/>
    <property type="match status" value="1"/>
</dbReference>
<name>A0A9D3TFX5_MEGAT</name>
<feature type="compositionally biased region" description="Basic and acidic residues" evidence="1">
    <location>
        <begin position="278"/>
        <end position="291"/>
    </location>
</feature>
<comment type="caution">
    <text evidence="3">The sequence shown here is derived from an EMBL/GenBank/DDBJ whole genome shotgun (WGS) entry which is preliminary data.</text>
</comment>
<dbReference type="EMBL" id="JAFDVH010000006">
    <property type="protein sequence ID" value="KAG7477245.1"/>
    <property type="molecule type" value="Genomic_DNA"/>
</dbReference>
<keyword evidence="4" id="KW-1185">Reference proteome</keyword>
<evidence type="ECO:0000259" key="2">
    <source>
        <dbReference type="Pfam" id="PF15740"/>
    </source>
</evidence>
<feature type="compositionally biased region" description="Basic and acidic residues" evidence="1">
    <location>
        <begin position="117"/>
        <end position="129"/>
    </location>
</feature>
<feature type="compositionally biased region" description="Polar residues" evidence="1">
    <location>
        <begin position="333"/>
        <end position="344"/>
    </location>
</feature>
<feature type="compositionally biased region" description="Basic and acidic residues" evidence="1">
    <location>
        <begin position="141"/>
        <end position="151"/>
    </location>
</feature>
<reference evidence="3" key="1">
    <citation type="submission" date="2021-01" db="EMBL/GenBank/DDBJ databases">
        <authorList>
            <person name="Zahm M."/>
            <person name="Roques C."/>
            <person name="Cabau C."/>
            <person name="Klopp C."/>
            <person name="Donnadieu C."/>
            <person name="Jouanno E."/>
            <person name="Lampietro C."/>
            <person name="Louis A."/>
            <person name="Herpin A."/>
            <person name="Echchiki A."/>
            <person name="Berthelot C."/>
            <person name="Parey E."/>
            <person name="Roest-Crollius H."/>
            <person name="Braasch I."/>
            <person name="Postlethwait J."/>
            <person name="Bobe J."/>
            <person name="Montfort J."/>
            <person name="Bouchez O."/>
            <person name="Begum T."/>
            <person name="Mejri S."/>
            <person name="Adams A."/>
            <person name="Chen W.-J."/>
            <person name="Guiguen Y."/>
        </authorList>
    </citation>
    <scope>NUCLEOTIDE SEQUENCE</scope>
    <source>
        <strain evidence="3">YG-15Mar2019-1</strain>
        <tissue evidence="3">Brain</tissue>
    </source>
</reference>
<feature type="domain" description="Protein phosphatase 1 regulatory subunit 26 N-terminal" evidence="2">
    <location>
        <begin position="1"/>
        <end position="192"/>
    </location>
</feature>
<feature type="region of interest" description="Disordered" evidence="1">
    <location>
        <begin position="278"/>
        <end position="362"/>
    </location>
</feature>
<dbReference type="Proteomes" id="UP001046870">
    <property type="component" value="Chromosome 6"/>
</dbReference>
<dbReference type="GO" id="GO:0004864">
    <property type="term" value="F:protein phosphatase inhibitor activity"/>
    <property type="evidence" value="ECO:0007669"/>
    <property type="project" value="InterPro"/>
</dbReference>
<feature type="domain" description="Protein phosphatase 1 regulatory subunit 26 N-terminal" evidence="2">
    <location>
        <begin position="298"/>
        <end position="379"/>
    </location>
</feature>
<evidence type="ECO:0000313" key="4">
    <source>
        <dbReference type="Proteomes" id="UP001046870"/>
    </source>
</evidence>
<dbReference type="Pfam" id="PF15740">
    <property type="entry name" value="PPP1R26_N"/>
    <property type="match status" value="3"/>
</dbReference>
<dbReference type="InterPro" id="IPR031474">
    <property type="entry name" value="PPP1R26_N"/>
</dbReference>
<feature type="domain" description="Protein phosphatase 1 regulatory subunit 26 N-terminal" evidence="2">
    <location>
        <begin position="256"/>
        <end position="294"/>
    </location>
</feature>
<protein>
    <recommendedName>
        <fullName evidence="2">Protein phosphatase 1 regulatory subunit 26 N-terminal domain-containing protein</fullName>
    </recommendedName>
</protein>
<organism evidence="3 4">
    <name type="scientific">Megalops atlanticus</name>
    <name type="common">Tarpon</name>
    <name type="synonym">Clupea gigantea</name>
    <dbReference type="NCBI Taxonomy" id="7932"/>
    <lineage>
        <taxon>Eukaryota</taxon>
        <taxon>Metazoa</taxon>
        <taxon>Chordata</taxon>
        <taxon>Craniata</taxon>
        <taxon>Vertebrata</taxon>
        <taxon>Euteleostomi</taxon>
        <taxon>Actinopterygii</taxon>
        <taxon>Neopterygii</taxon>
        <taxon>Teleostei</taxon>
        <taxon>Elopiformes</taxon>
        <taxon>Megalopidae</taxon>
        <taxon>Megalops</taxon>
    </lineage>
</organism>
<evidence type="ECO:0000256" key="1">
    <source>
        <dbReference type="SAM" id="MobiDB-lite"/>
    </source>
</evidence>
<feature type="compositionally biased region" description="Basic and acidic residues" evidence="1">
    <location>
        <begin position="494"/>
        <end position="527"/>
    </location>
</feature>
<sequence>MFLKNVPPVVALHTEWRSYGPTRSFSLPLCFNDTDSDISTPGTPIPEKVQMIIDGLRSTQSSLDMSSEYEGNLKAGPALAPGCAGKAGDATHKARHRGAVAGIRVDDQRADPVGADFRNHDSDSDDSVDRGIEEAIQEYLKEKGDHKRKLEPATSPSQVPKQAKRELFLSDNPKHSESNKILTASSNHIPKSVKASYSVAIDKKRFKNERGSEGNLLPCKKGDLNKAVKNSSFESQKHPFDLTTYPYKVQPLGVLKVVEESPDSSSDDGIEEAIQHYQLEKKKENPEDPRKSSKPLRLNEESDSSSDDGIEEAIRRYQLEKQIEKSRHVTKVSKPSQPKQTQVNLPAEMGVSPLSQSPLYISPPSPKRVREVKVASASHQHDVACSHQTKSFILTGEVRCAVCPATGGHENTGQDGFIEPSHRSPETPISVMSPVHTSAPARLPCGYFMHGRPREGNPGQNPSPGLSENEAHKDTVQAKPGEWSNLEGNHVQSRSRDLGRGDDRKVCPREREDRKRGEGELKGGREEECIDETDGSEERPSGSQRSKERRQSPRLFLSTSIDPGMTVRPYITLTSAQRHLRYSRRHLCIRHSQTQKLKIDVPCVAQIPQKEPQRINPNYAMNVKMFYSKRKSPCAALSAKKTNKKKLVKRKLQFHT</sequence>
<dbReference type="AlphaFoldDB" id="A0A9D3TFX5"/>
<feature type="region of interest" description="Disordered" evidence="1">
    <location>
        <begin position="141"/>
        <end position="162"/>
    </location>
</feature>
<proteinExistence type="predicted"/>
<accession>A0A9D3TFX5</accession>
<gene>
    <name evidence="3" type="ORF">MATL_G00092090</name>
</gene>
<dbReference type="OrthoDB" id="9939953at2759"/>
<dbReference type="PANTHER" id="PTHR15724:SF0">
    <property type="entry name" value="PROTEIN PHOSPHATASE 1 REGULATORY SUBUNIT 26"/>
    <property type="match status" value="1"/>
</dbReference>
<feature type="region of interest" description="Disordered" evidence="1">
    <location>
        <begin position="408"/>
        <end position="561"/>
    </location>
</feature>